<evidence type="ECO:0000256" key="3">
    <source>
        <dbReference type="ARBA" id="ARBA00022827"/>
    </source>
</evidence>
<gene>
    <name evidence="7" type="ORF">MYCFIDRAFT_178937</name>
</gene>
<evidence type="ECO:0000313" key="7">
    <source>
        <dbReference type="EMBL" id="EME78847.1"/>
    </source>
</evidence>
<dbReference type="InterPro" id="IPR036188">
    <property type="entry name" value="FAD/NAD-bd_sf"/>
</dbReference>
<protein>
    <recommendedName>
        <fullName evidence="6">FAD-binding domain-containing protein</fullName>
    </recommendedName>
</protein>
<name>M3AN23_PSEFD</name>
<dbReference type="EMBL" id="KB446563">
    <property type="protein sequence ID" value="EME78847.1"/>
    <property type="molecule type" value="Genomic_DNA"/>
</dbReference>
<dbReference type="STRING" id="383855.M3AN23"/>
<sequence>MSNFANVECVEVANPETVLRHQSDPLARILRQLGVIILIASRLESISKMSSHEPYPRLRVAIVGAGPGGLATAIALSKIDDVDVGAGISIGQNTWNVLSLLGIGDELKGHPTLTKQYSVLTSGRNGKTGEEVHRLDKSCNLERPPIRTQRTELQRLLRSKVSDDVLRLGRKVITLEDLDDAGIRLVFDDGSSVVADLVVGADGIRSAVRDSVWKDYSLSFTGTTIWRVLLPWDAVKDLDPRFETTAWWHGPTTHVYFSPVGEGLWEIAARAASKVTWGTPIDNATVEANFVVSAMAYSSIIQAVLTLSGISPPSAWREFAAFSGPELDDLTNWNDKVVLVGDSSHALSGAFGSGAGFAMEDGYVLAQALKHSRNDVHRALPLFNKVRLPYYTRMYAHLQGEATKRALNLRGFTHPSYDEKVRNKVIKAGGTDMRWIYENDISKVWQDSIATTA</sequence>
<feature type="domain" description="FAD-binding" evidence="6">
    <location>
        <begin position="58"/>
        <end position="371"/>
    </location>
</feature>
<evidence type="ECO:0000256" key="2">
    <source>
        <dbReference type="ARBA" id="ARBA00022630"/>
    </source>
</evidence>
<dbReference type="PANTHER" id="PTHR13789:SF309">
    <property type="entry name" value="PUTATIVE (AFU_ORTHOLOGUE AFUA_6G14510)-RELATED"/>
    <property type="match status" value="1"/>
</dbReference>
<organism evidence="7 8">
    <name type="scientific">Pseudocercospora fijiensis (strain CIRAD86)</name>
    <name type="common">Black leaf streak disease fungus</name>
    <name type="synonym">Mycosphaerella fijiensis</name>
    <dbReference type="NCBI Taxonomy" id="383855"/>
    <lineage>
        <taxon>Eukaryota</taxon>
        <taxon>Fungi</taxon>
        <taxon>Dikarya</taxon>
        <taxon>Ascomycota</taxon>
        <taxon>Pezizomycotina</taxon>
        <taxon>Dothideomycetes</taxon>
        <taxon>Dothideomycetidae</taxon>
        <taxon>Mycosphaerellales</taxon>
        <taxon>Mycosphaerellaceae</taxon>
        <taxon>Pseudocercospora</taxon>
    </lineage>
</organism>
<comment type="similarity">
    <text evidence="1">Belongs to the paxM FAD-dependent monooxygenase family.</text>
</comment>
<dbReference type="SUPFAM" id="SSF51905">
    <property type="entry name" value="FAD/NAD(P)-binding domain"/>
    <property type="match status" value="1"/>
</dbReference>
<evidence type="ECO:0000259" key="6">
    <source>
        <dbReference type="Pfam" id="PF01494"/>
    </source>
</evidence>
<keyword evidence="2" id="KW-0285">Flavoprotein</keyword>
<dbReference type="PRINTS" id="PR00420">
    <property type="entry name" value="RNGMNOXGNASE"/>
</dbReference>
<reference evidence="7 8" key="1">
    <citation type="journal article" date="2012" name="PLoS Pathog.">
        <title>Diverse lifestyles and strategies of plant pathogenesis encoded in the genomes of eighteen Dothideomycetes fungi.</title>
        <authorList>
            <person name="Ohm R.A."/>
            <person name="Feau N."/>
            <person name="Henrissat B."/>
            <person name="Schoch C.L."/>
            <person name="Horwitz B.A."/>
            <person name="Barry K.W."/>
            <person name="Condon B.J."/>
            <person name="Copeland A.C."/>
            <person name="Dhillon B."/>
            <person name="Glaser F."/>
            <person name="Hesse C.N."/>
            <person name="Kosti I."/>
            <person name="LaButti K."/>
            <person name="Lindquist E.A."/>
            <person name="Lucas S."/>
            <person name="Salamov A.A."/>
            <person name="Bradshaw R.E."/>
            <person name="Ciuffetti L."/>
            <person name="Hamelin R.C."/>
            <person name="Kema G.H.J."/>
            <person name="Lawrence C."/>
            <person name="Scott J.A."/>
            <person name="Spatafora J.W."/>
            <person name="Turgeon B.G."/>
            <person name="de Wit P.J.G.M."/>
            <person name="Zhong S."/>
            <person name="Goodwin S.B."/>
            <person name="Grigoriev I.V."/>
        </authorList>
    </citation>
    <scope>NUCLEOTIDE SEQUENCE [LARGE SCALE GENOMIC DNA]</scope>
    <source>
        <strain evidence="7 8">CIRAD86</strain>
    </source>
</reference>
<dbReference type="InterPro" id="IPR050493">
    <property type="entry name" value="FAD-dep_Monooxygenase_BioMet"/>
</dbReference>
<evidence type="ECO:0000256" key="5">
    <source>
        <dbReference type="ARBA" id="ARBA00023033"/>
    </source>
</evidence>
<evidence type="ECO:0000256" key="1">
    <source>
        <dbReference type="ARBA" id="ARBA00007992"/>
    </source>
</evidence>
<keyword evidence="4" id="KW-0560">Oxidoreductase</keyword>
<evidence type="ECO:0000256" key="4">
    <source>
        <dbReference type="ARBA" id="ARBA00023002"/>
    </source>
</evidence>
<dbReference type="GO" id="GO:0004497">
    <property type="term" value="F:monooxygenase activity"/>
    <property type="evidence" value="ECO:0007669"/>
    <property type="project" value="UniProtKB-KW"/>
</dbReference>
<dbReference type="AlphaFoldDB" id="M3AN23"/>
<dbReference type="KEGG" id="pfj:MYCFIDRAFT_178937"/>
<accession>M3AN23</accession>
<evidence type="ECO:0000313" key="8">
    <source>
        <dbReference type="Proteomes" id="UP000016932"/>
    </source>
</evidence>
<dbReference type="eggNOG" id="KOG2614">
    <property type="taxonomic scope" value="Eukaryota"/>
</dbReference>
<dbReference type="OrthoDB" id="417877at2759"/>
<dbReference type="GeneID" id="19334020"/>
<dbReference type="InterPro" id="IPR002938">
    <property type="entry name" value="FAD-bd"/>
</dbReference>
<dbReference type="HOGENOM" id="CLU_009665_6_4_1"/>
<dbReference type="Proteomes" id="UP000016932">
    <property type="component" value="Unassembled WGS sequence"/>
</dbReference>
<dbReference type="PANTHER" id="PTHR13789">
    <property type="entry name" value="MONOOXYGENASE"/>
    <property type="match status" value="1"/>
</dbReference>
<dbReference type="VEuPathDB" id="FungiDB:MYCFIDRAFT_178937"/>
<keyword evidence="8" id="KW-1185">Reference proteome</keyword>
<dbReference type="RefSeq" id="XP_007931109.1">
    <property type="nucleotide sequence ID" value="XM_007932918.1"/>
</dbReference>
<dbReference type="Gene3D" id="3.50.50.60">
    <property type="entry name" value="FAD/NAD(P)-binding domain"/>
    <property type="match status" value="1"/>
</dbReference>
<dbReference type="Pfam" id="PF01494">
    <property type="entry name" value="FAD_binding_3"/>
    <property type="match status" value="1"/>
</dbReference>
<dbReference type="GO" id="GO:0071949">
    <property type="term" value="F:FAD binding"/>
    <property type="evidence" value="ECO:0007669"/>
    <property type="project" value="InterPro"/>
</dbReference>
<keyword evidence="3" id="KW-0274">FAD</keyword>
<keyword evidence="5" id="KW-0503">Monooxygenase</keyword>
<proteinExistence type="inferred from homology"/>